<feature type="compositionally biased region" description="Acidic residues" evidence="10">
    <location>
        <begin position="709"/>
        <end position="727"/>
    </location>
</feature>
<feature type="compositionally biased region" description="Basic residues" evidence="10">
    <location>
        <begin position="369"/>
        <end position="388"/>
    </location>
</feature>
<dbReference type="OMA" id="NCNEDMA"/>
<feature type="repeat" description="ANK" evidence="8">
    <location>
        <begin position="1693"/>
        <end position="1725"/>
    </location>
</feature>
<feature type="compositionally biased region" description="Basic and acidic residues" evidence="10">
    <location>
        <begin position="294"/>
        <end position="303"/>
    </location>
</feature>
<dbReference type="CDD" id="cd07997">
    <property type="entry name" value="WGR_PARP"/>
    <property type="match status" value="1"/>
</dbReference>
<dbReference type="PANTHER" id="PTHR10459:SF60">
    <property type="entry name" value="POLY [ADP-RIBOSE] POLYMERASE 2"/>
    <property type="match status" value="1"/>
</dbReference>
<feature type="repeat" description="ANK" evidence="8">
    <location>
        <begin position="1323"/>
        <end position="1355"/>
    </location>
</feature>
<evidence type="ECO:0000256" key="8">
    <source>
        <dbReference type="PROSITE-ProRule" id="PRU00023"/>
    </source>
</evidence>
<feature type="region of interest" description="Disordered" evidence="10">
    <location>
        <begin position="2540"/>
        <end position="2562"/>
    </location>
</feature>
<dbReference type="VEuPathDB" id="AmoebaDB:ACA1_131220"/>
<gene>
    <name evidence="14" type="ORF">ACA1_131220</name>
</gene>
<dbReference type="GO" id="GO:0005730">
    <property type="term" value="C:nucleolus"/>
    <property type="evidence" value="ECO:0007669"/>
    <property type="project" value="TreeGrafter"/>
</dbReference>
<feature type="compositionally biased region" description="Basic and acidic residues" evidence="10">
    <location>
        <begin position="2549"/>
        <end position="2562"/>
    </location>
</feature>
<feature type="region of interest" description="Disordered" evidence="10">
    <location>
        <begin position="706"/>
        <end position="735"/>
    </location>
</feature>
<feature type="repeat" description="ANK" evidence="8">
    <location>
        <begin position="1389"/>
        <end position="1427"/>
    </location>
</feature>
<reference evidence="14 15" key="1">
    <citation type="journal article" date="2013" name="Genome Biol.">
        <title>Genome of Acanthamoeba castellanii highlights extensive lateral gene transfer and early evolution of tyrosine kinase signaling.</title>
        <authorList>
            <person name="Clarke M."/>
            <person name="Lohan A.J."/>
            <person name="Liu B."/>
            <person name="Lagkouvardos I."/>
            <person name="Roy S."/>
            <person name="Zafar N."/>
            <person name="Bertelli C."/>
            <person name="Schilde C."/>
            <person name="Kianianmomeni A."/>
            <person name="Burglin T.R."/>
            <person name="Frech C."/>
            <person name="Turcotte B."/>
            <person name="Kopec K.O."/>
            <person name="Synnott J.M."/>
            <person name="Choo C."/>
            <person name="Paponov I."/>
            <person name="Finkler A."/>
            <person name="Soon Heng Tan C."/>
            <person name="Hutchins A.P."/>
            <person name="Weinmeier T."/>
            <person name="Rattei T."/>
            <person name="Chu J.S."/>
            <person name="Gimenez G."/>
            <person name="Irimia M."/>
            <person name="Rigden D.J."/>
            <person name="Fitzpatrick D.A."/>
            <person name="Lorenzo-Morales J."/>
            <person name="Bateman A."/>
            <person name="Chiu C.H."/>
            <person name="Tang P."/>
            <person name="Hegemann P."/>
            <person name="Fromm H."/>
            <person name="Raoult D."/>
            <person name="Greub G."/>
            <person name="Miranda-Saavedra D."/>
            <person name="Chen N."/>
            <person name="Nash P."/>
            <person name="Ginger M.L."/>
            <person name="Horn M."/>
            <person name="Schaap P."/>
            <person name="Caler L."/>
            <person name="Loftus B."/>
        </authorList>
    </citation>
    <scope>NUCLEOTIDE SEQUENCE [LARGE SCALE GENOMIC DNA]</scope>
    <source>
        <strain evidence="14 15">Neff</strain>
    </source>
</reference>
<dbReference type="Pfam" id="PF12796">
    <property type="entry name" value="Ank_2"/>
    <property type="match status" value="6"/>
</dbReference>
<dbReference type="Pfam" id="PF00644">
    <property type="entry name" value="PARP"/>
    <property type="match status" value="1"/>
</dbReference>
<dbReference type="EMBL" id="KB008070">
    <property type="protein sequence ID" value="ELR14141.1"/>
    <property type="molecule type" value="Genomic_DNA"/>
</dbReference>
<evidence type="ECO:0000256" key="7">
    <source>
        <dbReference type="ARBA" id="ARBA00033987"/>
    </source>
</evidence>
<feature type="domain" description="PARP catalytic" evidence="11">
    <location>
        <begin position="2343"/>
        <end position="2562"/>
    </location>
</feature>
<feature type="compositionally biased region" description="Acidic residues" evidence="10">
    <location>
        <begin position="352"/>
        <end position="364"/>
    </location>
</feature>
<feature type="compositionally biased region" description="Acidic residues" evidence="10">
    <location>
        <begin position="224"/>
        <end position="246"/>
    </location>
</feature>
<dbReference type="InterPro" id="IPR004102">
    <property type="entry name" value="Poly(ADP-ribose)pol_reg_dom"/>
</dbReference>
<dbReference type="PROSITE" id="PS51977">
    <property type="entry name" value="WGR"/>
    <property type="match status" value="1"/>
</dbReference>
<dbReference type="PRINTS" id="PR01415">
    <property type="entry name" value="ANKYRIN"/>
</dbReference>
<comment type="catalytic activity">
    <reaction evidence="7">
        <text>NAD(+) + (ADP-D-ribosyl)n-acceptor = nicotinamide + (ADP-D-ribosyl)n+1-acceptor + H(+).</text>
        <dbReference type="EC" id="2.4.2.30"/>
    </reaction>
</comment>
<feature type="repeat" description="ANK" evidence="8">
    <location>
        <begin position="1291"/>
        <end position="1323"/>
    </location>
</feature>
<evidence type="ECO:0000259" key="13">
    <source>
        <dbReference type="PROSITE" id="PS51977"/>
    </source>
</evidence>
<dbReference type="Proteomes" id="UP000011083">
    <property type="component" value="Unassembled WGS sequence"/>
</dbReference>
<dbReference type="PROSITE" id="PS51060">
    <property type="entry name" value="PARP_ALPHA_HD"/>
    <property type="match status" value="1"/>
</dbReference>
<dbReference type="GO" id="GO:0006302">
    <property type="term" value="P:double-strand break repair"/>
    <property type="evidence" value="ECO:0007669"/>
    <property type="project" value="TreeGrafter"/>
</dbReference>
<dbReference type="PROSITE" id="PS51059">
    <property type="entry name" value="PARP_CATALYTIC"/>
    <property type="match status" value="1"/>
</dbReference>
<dbReference type="InterPro" id="IPR008893">
    <property type="entry name" value="WGR_domain"/>
</dbReference>
<evidence type="ECO:0000259" key="12">
    <source>
        <dbReference type="PROSITE" id="PS51060"/>
    </source>
</evidence>
<feature type="repeat" description="ANK" evidence="8">
    <location>
        <begin position="1861"/>
        <end position="1899"/>
    </location>
</feature>
<dbReference type="Gene3D" id="2.20.140.10">
    <property type="entry name" value="WGR domain"/>
    <property type="match status" value="1"/>
</dbReference>
<dbReference type="SUPFAM" id="SSF47587">
    <property type="entry name" value="Domain of poly(ADP-ribose) polymerase"/>
    <property type="match status" value="1"/>
</dbReference>
<keyword evidence="5 9" id="KW-0520">NAD</keyword>
<dbReference type="Gene3D" id="1.20.142.10">
    <property type="entry name" value="Poly(ADP-ribose) polymerase, regulatory domain"/>
    <property type="match status" value="1"/>
</dbReference>
<evidence type="ECO:0000313" key="14">
    <source>
        <dbReference type="EMBL" id="ELR14141.1"/>
    </source>
</evidence>
<feature type="repeat" description="ANK" evidence="8">
    <location>
        <begin position="1356"/>
        <end position="1388"/>
    </location>
</feature>
<dbReference type="KEGG" id="acan:ACA1_131220"/>
<dbReference type="OrthoDB" id="2017365at2759"/>
<dbReference type="SUPFAM" id="SSF142921">
    <property type="entry name" value="WGR domain-like"/>
    <property type="match status" value="1"/>
</dbReference>
<dbReference type="GO" id="GO:0003950">
    <property type="term" value="F:NAD+ poly-ADP-ribosyltransferase activity"/>
    <property type="evidence" value="ECO:0007669"/>
    <property type="project" value="UniProtKB-UniRule"/>
</dbReference>
<keyword evidence="2 9" id="KW-0328">Glycosyltransferase</keyword>
<dbReference type="InterPro" id="IPR036770">
    <property type="entry name" value="Ankyrin_rpt-contain_sf"/>
</dbReference>
<feature type="repeat" description="ANK" evidence="8">
    <location>
        <begin position="1052"/>
        <end position="1084"/>
    </location>
</feature>
<feature type="repeat" description="ANK" evidence="8">
    <location>
        <begin position="781"/>
        <end position="813"/>
    </location>
</feature>
<dbReference type="GO" id="GO:1990404">
    <property type="term" value="F:NAD+-protein mono-ADP-ribosyltransferase activity"/>
    <property type="evidence" value="ECO:0007669"/>
    <property type="project" value="TreeGrafter"/>
</dbReference>
<feature type="domain" description="PARP alpha-helical" evidence="12">
    <location>
        <begin position="2153"/>
        <end position="2333"/>
    </location>
</feature>
<feature type="region of interest" description="Disordered" evidence="10">
    <location>
        <begin position="2226"/>
        <end position="2262"/>
    </location>
</feature>
<dbReference type="InterPro" id="IPR036616">
    <property type="entry name" value="Poly(ADP-ribose)pol_reg_dom_sf"/>
</dbReference>
<evidence type="ECO:0000256" key="3">
    <source>
        <dbReference type="ARBA" id="ARBA00022679"/>
    </source>
</evidence>
<dbReference type="InterPro" id="IPR050800">
    <property type="entry name" value="ARTD/PARP"/>
</dbReference>
<feature type="compositionally biased region" description="Basic and acidic residues" evidence="10">
    <location>
        <begin position="991"/>
        <end position="1009"/>
    </location>
</feature>
<dbReference type="RefSeq" id="XP_004336154.1">
    <property type="nucleotide sequence ID" value="XM_004336106.1"/>
</dbReference>
<dbReference type="InterPro" id="IPR002110">
    <property type="entry name" value="Ankyrin_rpt"/>
</dbReference>
<organism evidence="14 15">
    <name type="scientific">Acanthamoeba castellanii (strain ATCC 30010 / Neff)</name>
    <dbReference type="NCBI Taxonomy" id="1257118"/>
    <lineage>
        <taxon>Eukaryota</taxon>
        <taxon>Amoebozoa</taxon>
        <taxon>Discosea</taxon>
        <taxon>Longamoebia</taxon>
        <taxon>Centramoebida</taxon>
        <taxon>Acanthamoebidae</taxon>
        <taxon>Acanthamoeba</taxon>
    </lineage>
</organism>
<keyword evidence="4" id="KW-0548">Nucleotidyltransferase</keyword>
<keyword evidence="8" id="KW-0040">ANK repeat</keyword>
<feature type="compositionally biased region" description="Low complexity" evidence="10">
    <location>
        <begin position="330"/>
        <end position="343"/>
    </location>
</feature>
<dbReference type="Pfam" id="PF13637">
    <property type="entry name" value="Ank_4"/>
    <property type="match status" value="1"/>
</dbReference>
<feature type="region of interest" description="Disordered" evidence="10">
    <location>
        <begin position="1960"/>
        <end position="2002"/>
    </location>
</feature>
<feature type="repeat" description="ANK" evidence="8">
    <location>
        <begin position="847"/>
        <end position="879"/>
    </location>
</feature>
<dbReference type="Pfam" id="PF00023">
    <property type="entry name" value="Ank"/>
    <property type="match status" value="2"/>
</dbReference>
<feature type="compositionally biased region" description="Basic residues" evidence="10">
    <location>
        <begin position="1728"/>
        <end position="1748"/>
    </location>
</feature>
<dbReference type="InterPro" id="IPR036930">
    <property type="entry name" value="WGR_dom_sf"/>
</dbReference>
<feature type="repeat" description="ANK" evidence="8">
    <location>
        <begin position="748"/>
        <end position="780"/>
    </location>
</feature>
<dbReference type="Pfam" id="PF05406">
    <property type="entry name" value="WGR"/>
    <property type="match status" value="1"/>
</dbReference>
<evidence type="ECO:0000256" key="2">
    <source>
        <dbReference type="ARBA" id="ARBA00022676"/>
    </source>
</evidence>
<dbReference type="Gene3D" id="1.25.40.20">
    <property type="entry name" value="Ankyrin repeat-containing domain"/>
    <property type="match status" value="10"/>
</dbReference>
<dbReference type="SMART" id="SM00248">
    <property type="entry name" value="ANK"/>
    <property type="match status" value="25"/>
</dbReference>
<evidence type="ECO:0000256" key="5">
    <source>
        <dbReference type="ARBA" id="ARBA00023027"/>
    </source>
</evidence>
<feature type="region of interest" description="Disordered" evidence="10">
    <location>
        <begin position="210"/>
        <end position="392"/>
    </location>
</feature>
<dbReference type="GO" id="GO:0070212">
    <property type="term" value="P:protein poly-ADP-ribosylation"/>
    <property type="evidence" value="ECO:0007669"/>
    <property type="project" value="TreeGrafter"/>
</dbReference>
<evidence type="ECO:0000259" key="11">
    <source>
        <dbReference type="PROSITE" id="PS51059"/>
    </source>
</evidence>
<feature type="region of interest" description="Disordered" evidence="10">
    <location>
        <begin position="1817"/>
        <end position="1842"/>
    </location>
</feature>
<keyword evidence="15" id="KW-1185">Reference proteome</keyword>
<dbReference type="SMART" id="SM00773">
    <property type="entry name" value="WGR"/>
    <property type="match status" value="1"/>
</dbReference>
<feature type="region of interest" description="Disordered" evidence="10">
    <location>
        <begin position="974"/>
        <end position="1026"/>
    </location>
</feature>
<keyword evidence="3 9" id="KW-0808">Transferase</keyword>
<dbReference type="SUPFAM" id="SSF48403">
    <property type="entry name" value="Ankyrin repeat"/>
    <property type="match status" value="5"/>
</dbReference>
<comment type="subcellular location">
    <subcellularLocation>
        <location evidence="1">Nucleus</location>
    </subcellularLocation>
</comment>
<name>L8GPV8_ACACF</name>
<feature type="compositionally biased region" description="Basic residues" evidence="10">
    <location>
        <begin position="317"/>
        <end position="329"/>
    </location>
</feature>
<feature type="compositionally biased region" description="Acidic residues" evidence="10">
    <location>
        <begin position="2231"/>
        <end position="2244"/>
    </location>
</feature>
<evidence type="ECO:0000256" key="10">
    <source>
        <dbReference type="SAM" id="MobiDB-lite"/>
    </source>
</evidence>
<dbReference type="GO" id="GO:0016779">
    <property type="term" value="F:nucleotidyltransferase activity"/>
    <property type="evidence" value="ECO:0007669"/>
    <property type="project" value="UniProtKB-KW"/>
</dbReference>
<evidence type="ECO:0000256" key="4">
    <source>
        <dbReference type="ARBA" id="ARBA00022695"/>
    </source>
</evidence>
<dbReference type="PROSITE" id="PS50297">
    <property type="entry name" value="ANK_REP_REGION"/>
    <property type="match status" value="8"/>
</dbReference>
<feature type="region of interest" description="Disordered" evidence="10">
    <location>
        <begin position="1"/>
        <end position="57"/>
    </location>
</feature>
<dbReference type="CDD" id="cd01437">
    <property type="entry name" value="parp_like"/>
    <property type="match status" value="1"/>
</dbReference>
<sequence length="2562" mass="285578">MEEKEASEEAASNAGKRKRCLLRKNKKPTSAQKNNKAKEVSSGSSDEESRTPRPGRVLKPSLYDEFVALNQGTKKLGRLRECRTRVSKTEHEVPDSTLTFVTDIKPKYGANEFVAVNPEADSEEEFYLAQLREDVFAKVQSVVHVLWLDRAGAGKKSVWQFDEYDSVPCGSIICRVKLADGEDDTLVLSEAERQKVLTLKELDSEEEEAKQEIVKARQLAAPEVADEGEEAEADETASEGDEEEGEASPTNRKRRRKKSAAVSKVEDVHQKKAQLKKTHSKPQIIKVEEEEEKLLERLEKIEDPTFVPGKAVNVAHRGARRQAAKRSASKRVGTASGTTTSSSSRKRRKADDDDGGDGSDEGDEGSTKRPPKRARTAAPKRGRKGKRVGKLDKSVKKITADSTFDVADGKLRGECCTLCSSREAIRAVLSNDLPLLQAVATDSEFVHSLFVPRSVDVPLTCVEYAIKANNIAALKILVGAIKNAHQHKRARPTRTSLKTMDTGSFNYHTYNHAVRKVAASRGGKEGNNAFAADFGEYLIRGYETDPDEAGQLIKVILQCPEVQQATIEWLMINYPDFEGLIADHIYQAVYVGNRKLAGFFIEWFEKKGGWGFNFLHKQALLNDGKPFDQYKYRPFPPTHPQKPFSLCTAATLPDAKSDPLKLLLDRGVSHREVDREGSTSLMIAAQCGRLDSIKLLLDWDSRKMAEAEKEAEESDKEHSSDDDEEEEAPRKQPRAKLVPYIDTKSKGSRFTALHFAVRNNQPEAVKLLIEKGAHIEAPDVNRMTPLHHAVALGFVDVAKELVEAGCNIEAADKLKRTAVIHAARNGQLVALNYLLRMSAAACCADSSTNTAAHYAAAFGWRACLELLVENGADPNAPNDWKTTPLAIALQKGHLACADFLLEQPSVDVNIRDDDGRTLASQLMDIVCESSHKQLQYLIEKKSADVTTPDTKGLTPLHYVAQNFDPVQAAAEFKADNDNSDADSTSPSVNAGKDDMDVDGKDKGKEKGDDDKEEVGENDEPKKKKKKTWTNWSVVIAKMLIKHGADVNAQTKDKSTPLMLAKTRDNEELLILLLDNGAQIAAIHVQDRNVLHQLTPQLMERDLLPLLEAIARNVGEQRFKEMARELDDEGFTPFLRFVQHYGIWSPDHKAKVPSRTKQAPPVVNPEERRRQEKAARDRFRRFLVRFIELGAVDTTAPVRSTKAWRDWKKADPQPKQSPGKYSLTDGRRTALHFLVSQPDLLSDFIHEYKLDINAQDRKMETPLHLAINGDRQDVFNMLLAESSINANVADSLGTLPLHLAVNRQNLAMVDALLQANTDVDKWQRGRAALHTAVDCCNLAIINSLLRAKANVNIQDSQHKTPLHYALQRKNMNLVRILVQAGADVNASDNNGSSGLHYAVTYAEPGADASFEIEDFLLKKGANVNKRDNHGRVPLHYAFLKTGNQNTPIDPIETVSSLCAVRDLEIDVADNHKRTPLHYAAQRGATTCSLLLLNRKAGLENQDEDGNTPLGLGLKNGHGDYAIVLLQKNANVRHPIYNVTWGFAHDENQRHKRVITHSTSRSMFYEAVSRGWQGVSYMMLDAGLDKLTALTDAINTGKFQLVVTLLSKTPEDEVVQGLDADDRTLFHHLANYCSGKLDHWAQTLAEKLEERGVAMNVIDKHGRLPLHYASKNGCGVLVDFFLKRSKSDVNLIDENGKSPLVYAVLGSHLQVAERLMARKADCSALDARVKQKNQAHGRHNTPEKKQRRHAKAAAALSKVAQETHLVIYAMRASLADLLNLLLANKADLNAKDSLGNTCLIYAVRNNDTDMVHLLFTKRRGAAKPGPSSSSSSSSAPPSSLSPAEPELMLENETGIDPNVQDEQGKTALHHVVSPLDYGSYENVALLTMLLKAGADPNVKDNQGHTPLYYALQQRDGVMAARLRSLGAKLDKKEEANLPRQASFVLSDQWISDYGIPPVDWEHDSAELLNNPPEPSDEEKAEQQEKAREKQKHAHPVDKNFDQRQNSEVYAENKGEVYDVTLTTVDVRYGTHGINNFYKMQVIHNKLKDFYILWTRWGRIGDVGQYQRTPFPTAEATVEEFKKIFKAKTGNSWEDRANFEKKPKKYHMIKLETNKEKLVANLLKPFDIELEDEAQGGGAAADAHAKPLSVASRYPPSKLPLSIQHAIKALTDSSMLTQAMQTEGIDTEAMPLGRLTRDGIDAAMQIIADLRKLIREVPICAALRGRHSYHDDKEGEEEENAVEEANAEADNGANGEGTKKKKKKKELTLEEMRELYEEIAELSNRFYELIPHAEYTIESIPPLNTNDLLNKKAQPSHDHTLLSNLAEIRTAAKILLGAHYRVKEINPLDYCYSAMHIRLSQLPKETDEYKILRQYIKRSSPSVFVTNIYHLQRKGEPERFQERWEKVPNHQLLFHGSALSNFVGILSQGLRIAPPEAPFSGYAFGKGIYFADMFQKSFGYCRMGHTGSRHSQPERKNTGFMLMCEVALGEMNAITQAEYMEKAPQGFHSTKGIGQRGPDPSKTIVVPSGVTIPVGEIMQYPKTPGHHYGLQHNDDKDPRRCWQSL</sequence>
<evidence type="ECO:0000256" key="1">
    <source>
        <dbReference type="ARBA" id="ARBA00004123"/>
    </source>
</evidence>
<protein>
    <recommendedName>
        <fullName evidence="9">Poly [ADP-ribose] polymerase</fullName>
        <shortName evidence="9">PARP</shortName>
        <ecNumber evidence="9">2.4.2.-</ecNumber>
    </recommendedName>
</protein>
<dbReference type="Pfam" id="PF02877">
    <property type="entry name" value="PARP_reg"/>
    <property type="match status" value="1"/>
</dbReference>
<evidence type="ECO:0000256" key="6">
    <source>
        <dbReference type="ARBA" id="ARBA00023242"/>
    </source>
</evidence>
<dbReference type="PROSITE" id="PS50088">
    <property type="entry name" value="ANK_REPEAT"/>
    <property type="match status" value="11"/>
</dbReference>
<feature type="repeat" description="ANK" evidence="8">
    <location>
        <begin position="1470"/>
        <end position="1502"/>
    </location>
</feature>
<dbReference type="SUPFAM" id="SSF56399">
    <property type="entry name" value="ADP-ribosylation"/>
    <property type="match status" value="1"/>
</dbReference>
<evidence type="ECO:0000313" key="15">
    <source>
        <dbReference type="Proteomes" id="UP000011083"/>
    </source>
</evidence>
<feature type="domain" description="WGR" evidence="13">
    <location>
        <begin position="2003"/>
        <end position="2103"/>
    </location>
</feature>
<feature type="compositionally biased region" description="Basic residues" evidence="10">
    <location>
        <begin position="15"/>
        <end position="27"/>
    </location>
</feature>
<evidence type="ECO:0000256" key="9">
    <source>
        <dbReference type="RuleBase" id="RU362114"/>
    </source>
</evidence>
<dbReference type="GeneID" id="14914721"/>
<dbReference type="InterPro" id="IPR012317">
    <property type="entry name" value="Poly(ADP-ribose)pol_cat_dom"/>
</dbReference>
<dbReference type="PANTHER" id="PTHR10459">
    <property type="entry name" value="DNA LIGASE"/>
    <property type="match status" value="1"/>
</dbReference>
<accession>L8GPV8</accession>
<feature type="region of interest" description="Disordered" evidence="10">
    <location>
        <begin position="1148"/>
        <end position="1171"/>
    </location>
</feature>
<feature type="compositionally biased region" description="Basic residues" evidence="10">
    <location>
        <begin position="271"/>
        <end position="280"/>
    </location>
</feature>
<feature type="compositionally biased region" description="Low complexity" evidence="10">
    <location>
        <begin position="1824"/>
        <end position="1842"/>
    </location>
</feature>
<dbReference type="EC" id="2.4.2.-" evidence="9"/>
<keyword evidence="6" id="KW-0539">Nucleus</keyword>
<proteinExistence type="predicted"/>
<dbReference type="Gene3D" id="3.90.228.10">
    <property type="match status" value="1"/>
</dbReference>
<feature type="region of interest" description="Disordered" evidence="10">
    <location>
        <begin position="1726"/>
        <end position="1748"/>
    </location>
</feature>